<dbReference type="InterPro" id="IPR036942">
    <property type="entry name" value="Beta-barrel_TonB_sf"/>
</dbReference>
<keyword evidence="4" id="KW-0732">Signal</keyword>
<organism evidence="6 7">
    <name type="scientific">Tannerella sp. oral taxon BU063 isolate Cell 2</name>
    <dbReference type="NCBI Taxonomy" id="1411148"/>
    <lineage>
        <taxon>Bacteria</taxon>
        <taxon>Pseudomonadati</taxon>
        <taxon>Bacteroidota</taxon>
        <taxon>Bacteroidia</taxon>
        <taxon>Bacteroidales</taxon>
        <taxon>Tannerellaceae</taxon>
        <taxon>Tannerella</taxon>
    </lineage>
</organism>
<sequence>MKHYFLFLIAWLSLSLSVAHAQRAFTGRVTDAAGKPLEFATAALYDTDSAFFKGSVTDATGTFQFDRVSPGRYTLEVRLIGFQTVRKPVDLRASEPDLGTITLAETGVGLSEVTVTATAPAVLQKADRMIVRPEVYMLTAGKNAADVLRQLPGVIVDANGGISIVGKPAIVYINGKPADLTGTTVEQLLKTMQAERIERVELITNPSARYEAAHSGAIIDIRLRRDESMGFNGTASASYYLKTTGPAVEPSLSANYRSGRWNVYGSYGGNMGRYEHQYHNVNRYHALDVPLEYTDHGVFRPSGILHNGSFGVDWYASDRHTLGFLARGVRYDGGNINRTTTDIRRLGRTEVDSAIHAPLTMDIYNNNLSLDLNHVWTPTKQTRLSTDVIYAYADHNQEQQMVLHYVTPDGRELRPREGKGHSVFQKTNVWLVKTDLEAPLPASVRLETGAQLSGIRRDNNLRGLTLATADAWIDNPGQSNHFIYKEQIAGLYLNLSRGWGERFSCSAGLRAEHTLQDGYQEVGDTGFTRRRWELFPSASVQVALGHGQSLSLSYARKVDRPSFSSLNPFRFYESPTSYQEGNPNLQPSYRHSLQMVYRLRSYSLTLSYTRTDDMITQEPSQDDATRMQHYTYMNFGRVDNATLSLNIPITVASRWTMNVNANGFYRAYRSRFMGSDFRQASFYGHAYVNNRFDWGRGWQMQLSGYVVTPRWYLARRYQAYGSMALSVEKSLWSGRGTLSATLNDPFRWETSHYVFRYGIIDNDGWAMSDTRYLRLDFSYRFGSDKVKRSRQRRTGAETFNDRL</sequence>
<keyword evidence="2" id="KW-0472">Membrane</keyword>
<feature type="signal peptide" evidence="4">
    <location>
        <begin position="1"/>
        <end position="21"/>
    </location>
</feature>
<dbReference type="EMBL" id="AYUF01000362">
    <property type="protein sequence ID" value="ETK02407.1"/>
    <property type="molecule type" value="Genomic_DNA"/>
</dbReference>
<protein>
    <recommendedName>
        <fullName evidence="5">Outer membrane protein beta-barrel domain-containing protein</fullName>
    </recommendedName>
</protein>
<dbReference type="Pfam" id="PF13620">
    <property type="entry name" value="CarboxypepD_reg"/>
    <property type="match status" value="1"/>
</dbReference>
<comment type="caution">
    <text evidence="6">The sequence shown here is derived from an EMBL/GenBank/DDBJ whole genome shotgun (WGS) entry which is preliminary data.</text>
</comment>
<name>W2C7B5_9BACT</name>
<dbReference type="AlphaFoldDB" id="W2C7B5"/>
<dbReference type="PANTHER" id="PTHR40980:SF3">
    <property type="entry name" value="TONB-DEPENDENT RECEPTOR-LIKE BETA-BARREL DOMAIN-CONTAINING PROTEIN"/>
    <property type="match status" value="1"/>
</dbReference>
<dbReference type="InterPro" id="IPR008969">
    <property type="entry name" value="CarboxyPept-like_regulatory"/>
</dbReference>
<evidence type="ECO:0000313" key="6">
    <source>
        <dbReference type="EMBL" id="ETK02407.1"/>
    </source>
</evidence>
<dbReference type="Gene3D" id="2.40.170.20">
    <property type="entry name" value="TonB-dependent receptor, beta-barrel domain"/>
    <property type="match status" value="1"/>
</dbReference>
<comment type="subcellular location">
    <subcellularLocation>
        <location evidence="1">Cell outer membrane</location>
    </subcellularLocation>
</comment>
<dbReference type="PATRIC" id="fig|1411148.3.peg.634"/>
<feature type="domain" description="Outer membrane protein beta-barrel" evidence="5">
    <location>
        <begin position="379"/>
        <end position="779"/>
    </location>
</feature>
<evidence type="ECO:0000259" key="5">
    <source>
        <dbReference type="Pfam" id="PF14905"/>
    </source>
</evidence>
<evidence type="ECO:0000313" key="7">
    <source>
        <dbReference type="Proteomes" id="UP000018837"/>
    </source>
</evidence>
<dbReference type="GO" id="GO:0009279">
    <property type="term" value="C:cell outer membrane"/>
    <property type="evidence" value="ECO:0007669"/>
    <property type="project" value="UniProtKB-SubCell"/>
</dbReference>
<keyword evidence="3" id="KW-0998">Cell outer membrane</keyword>
<proteinExistence type="predicted"/>
<evidence type="ECO:0000256" key="3">
    <source>
        <dbReference type="ARBA" id="ARBA00023237"/>
    </source>
</evidence>
<dbReference type="InterPro" id="IPR041700">
    <property type="entry name" value="OMP_b-brl_3"/>
</dbReference>
<accession>W2C7B5</accession>
<dbReference type="SUPFAM" id="SSF49464">
    <property type="entry name" value="Carboxypeptidase regulatory domain-like"/>
    <property type="match status" value="1"/>
</dbReference>
<dbReference type="Pfam" id="PF14905">
    <property type="entry name" value="OMP_b-brl_3"/>
    <property type="match status" value="1"/>
</dbReference>
<dbReference type="Proteomes" id="UP000018837">
    <property type="component" value="Unassembled WGS sequence"/>
</dbReference>
<gene>
    <name evidence="6" type="ORF">N425_04580</name>
</gene>
<evidence type="ECO:0000256" key="2">
    <source>
        <dbReference type="ARBA" id="ARBA00023136"/>
    </source>
</evidence>
<dbReference type="SUPFAM" id="SSF56935">
    <property type="entry name" value="Porins"/>
    <property type="match status" value="1"/>
</dbReference>
<evidence type="ECO:0000256" key="4">
    <source>
        <dbReference type="SAM" id="SignalP"/>
    </source>
</evidence>
<feature type="chain" id="PRO_5004813306" description="Outer membrane protein beta-barrel domain-containing protein" evidence="4">
    <location>
        <begin position="22"/>
        <end position="803"/>
    </location>
</feature>
<evidence type="ECO:0000256" key="1">
    <source>
        <dbReference type="ARBA" id="ARBA00004442"/>
    </source>
</evidence>
<reference evidence="6 7" key="1">
    <citation type="submission" date="2013-11" db="EMBL/GenBank/DDBJ databases">
        <title>Single cell genomics of uncultured Tannerella BU063 (oral taxon 286).</title>
        <authorList>
            <person name="Beall C.J."/>
            <person name="Campbell A.G."/>
            <person name="Griffen A.L."/>
            <person name="Podar M."/>
            <person name="Leys E.J."/>
        </authorList>
    </citation>
    <scope>NUCLEOTIDE SEQUENCE [LARGE SCALE GENOMIC DNA]</scope>
    <source>
        <strain evidence="6">Cell 2</strain>
    </source>
</reference>
<dbReference type="Gene3D" id="2.60.40.1120">
    <property type="entry name" value="Carboxypeptidase-like, regulatory domain"/>
    <property type="match status" value="1"/>
</dbReference>
<dbReference type="PANTHER" id="PTHR40980">
    <property type="entry name" value="PLUG DOMAIN-CONTAINING PROTEIN"/>
    <property type="match status" value="1"/>
</dbReference>